<name>A0A939LNG2_9CELL</name>
<keyword evidence="2" id="KW-1133">Transmembrane helix</keyword>
<reference evidence="3" key="1">
    <citation type="submission" date="2021-03" db="EMBL/GenBank/DDBJ databases">
        <title>Actinotalea soli sp. nov., isolated from soil.</title>
        <authorList>
            <person name="Ping W."/>
            <person name="Zhang J."/>
        </authorList>
    </citation>
    <scope>NUCLEOTIDE SEQUENCE</scope>
    <source>
        <strain evidence="3">BY-33</strain>
    </source>
</reference>
<dbReference type="Proteomes" id="UP000664209">
    <property type="component" value="Unassembled WGS sequence"/>
</dbReference>
<evidence type="ECO:0000256" key="2">
    <source>
        <dbReference type="SAM" id="Phobius"/>
    </source>
</evidence>
<keyword evidence="4" id="KW-1185">Reference proteome</keyword>
<sequence>MSDQESASGRRPRRALGPWLTTFLVIDVILVLTLVVVGVMALSDRSDGAADDAPGTSDPGEAEASPEPSAPEEAEDAELIEAFVLPSGNIFCEMDETSATCSIISFTFGAVDPPEGCEGTAGNVLRIEAGQQTTFPCVDGEVSAPADLPELDYGEASTVGQMTCQSSRNGVTCRHDESGSGFSLARAGYSLFP</sequence>
<gene>
    <name evidence="3" type="ORF">J4G33_07420</name>
</gene>
<feature type="transmembrane region" description="Helical" evidence="2">
    <location>
        <begin position="20"/>
        <end position="42"/>
    </location>
</feature>
<accession>A0A939LNG2</accession>
<evidence type="ECO:0000313" key="3">
    <source>
        <dbReference type="EMBL" id="MBO1751632.1"/>
    </source>
</evidence>
<keyword evidence="2" id="KW-0472">Membrane</keyword>
<dbReference type="EMBL" id="JAGEMK010000003">
    <property type="protein sequence ID" value="MBO1751632.1"/>
    <property type="molecule type" value="Genomic_DNA"/>
</dbReference>
<comment type="caution">
    <text evidence="3">The sequence shown here is derived from an EMBL/GenBank/DDBJ whole genome shotgun (WGS) entry which is preliminary data.</text>
</comment>
<proteinExistence type="predicted"/>
<feature type="compositionally biased region" description="Low complexity" evidence="1">
    <location>
        <begin position="57"/>
        <end position="67"/>
    </location>
</feature>
<dbReference type="AlphaFoldDB" id="A0A939LNG2"/>
<keyword evidence="2" id="KW-0812">Transmembrane</keyword>
<feature type="region of interest" description="Disordered" evidence="1">
    <location>
        <begin position="46"/>
        <end position="74"/>
    </location>
</feature>
<dbReference type="RefSeq" id="WP_208055312.1">
    <property type="nucleotide sequence ID" value="NZ_JAGEMK010000003.1"/>
</dbReference>
<evidence type="ECO:0000313" key="4">
    <source>
        <dbReference type="Proteomes" id="UP000664209"/>
    </source>
</evidence>
<evidence type="ECO:0000256" key="1">
    <source>
        <dbReference type="SAM" id="MobiDB-lite"/>
    </source>
</evidence>
<organism evidence="3 4">
    <name type="scientific">Actinotalea soli</name>
    <dbReference type="NCBI Taxonomy" id="2819234"/>
    <lineage>
        <taxon>Bacteria</taxon>
        <taxon>Bacillati</taxon>
        <taxon>Actinomycetota</taxon>
        <taxon>Actinomycetes</taxon>
        <taxon>Micrococcales</taxon>
        <taxon>Cellulomonadaceae</taxon>
        <taxon>Actinotalea</taxon>
    </lineage>
</organism>
<protein>
    <submittedName>
        <fullName evidence="3">Uncharacterized protein</fullName>
    </submittedName>
</protein>